<feature type="transmembrane region" description="Helical" evidence="1">
    <location>
        <begin position="20"/>
        <end position="40"/>
    </location>
</feature>
<reference evidence="2" key="2">
    <citation type="submission" date="2019-03" db="EMBL/GenBank/DDBJ databases">
        <authorList>
            <person name="Chen S.-C."/>
            <person name="Wu S.-Y."/>
            <person name="Lai M.-C."/>
        </authorList>
    </citation>
    <scope>NUCLEOTIDE SEQUENCE</scope>
    <source>
        <strain evidence="2">ML15</strain>
    </source>
</reference>
<name>A0A8G1EFC6_9EURY</name>
<dbReference type="KEGG" id="mfk:E2N92_00580"/>
<evidence type="ECO:0000256" key="1">
    <source>
        <dbReference type="SAM" id="Phobius"/>
    </source>
</evidence>
<dbReference type="Proteomes" id="UP000826709">
    <property type="component" value="Chromosome"/>
</dbReference>
<dbReference type="OrthoDB" id="107538at2157"/>
<feature type="transmembrane region" description="Helical" evidence="1">
    <location>
        <begin position="385"/>
        <end position="412"/>
    </location>
</feature>
<feature type="transmembrane region" description="Helical" evidence="1">
    <location>
        <begin position="325"/>
        <end position="343"/>
    </location>
</feature>
<proteinExistence type="predicted"/>
<feature type="transmembrane region" description="Helical" evidence="1">
    <location>
        <begin position="355"/>
        <end position="373"/>
    </location>
</feature>
<keyword evidence="1" id="KW-0472">Membrane</keyword>
<evidence type="ECO:0000313" key="3">
    <source>
        <dbReference type="Proteomes" id="UP000826709"/>
    </source>
</evidence>
<keyword evidence="1" id="KW-0812">Transmembrane</keyword>
<feature type="transmembrane region" description="Helical" evidence="1">
    <location>
        <begin position="285"/>
        <end position="305"/>
    </location>
</feature>
<organism evidence="2 3">
    <name type="scientific">Methanofollis formosanus</name>
    <dbReference type="NCBI Taxonomy" id="299308"/>
    <lineage>
        <taxon>Archaea</taxon>
        <taxon>Methanobacteriati</taxon>
        <taxon>Methanobacteriota</taxon>
        <taxon>Stenosarchaea group</taxon>
        <taxon>Methanomicrobia</taxon>
        <taxon>Methanomicrobiales</taxon>
        <taxon>Methanomicrobiaceae</taxon>
        <taxon>Methanofollis</taxon>
    </lineage>
</organism>
<dbReference type="RefSeq" id="WP_220681767.1">
    <property type="nucleotide sequence ID" value="NZ_CP037968.1"/>
</dbReference>
<accession>A0A8G1EFC6</accession>
<evidence type="ECO:0000313" key="2">
    <source>
        <dbReference type="EMBL" id="QYZ78029.1"/>
    </source>
</evidence>
<dbReference type="EMBL" id="CP037968">
    <property type="protein sequence ID" value="QYZ78029.1"/>
    <property type="molecule type" value="Genomic_DNA"/>
</dbReference>
<keyword evidence="1" id="KW-1133">Transmembrane helix</keyword>
<dbReference type="AlphaFoldDB" id="A0A8G1EFC6"/>
<sequence>MNKINRWKKFLSEPKTPQPAALMGLSLLCMILIWFVPGFLEPGLFLSGSDHPGPYLKQVWFIPDGSGTAGYPLSTVHTTEGDYHIDGDIVIRPIPSFSVHAATAAHAVYTREETGEEYVVGQWWYTDEEAFRDEKKVFLRSLAERGEVSPVMLDLGDHLSTAAAEQACPALRFTNGTVTGYILTYERPFDNGDDFFIVYYGTCGNVLGPDPKGSLQALIAERFSPSAVRPPGEDPEPAVRMPDASALGMIRYAGVLILTPLLFGCAAALLFQGVRIEVQAGSRRLLILFAGLALLYLVLASLMGVSTRMDLPNFLPGSLLSLPTFLSGLTLLCLAAVTPFLLLTRHLPLRRPIPAVVVSGTLLFPYLVVLVLWTDPLHLPLPPSLALLVSTLRGVGIAAAGAAVLFVGWAAVERIRT</sequence>
<protein>
    <submittedName>
        <fullName evidence="2">Uncharacterized protein</fullName>
    </submittedName>
</protein>
<gene>
    <name evidence="2" type="ORF">E2N92_00580</name>
</gene>
<feature type="transmembrane region" description="Helical" evidence="1">
    <location>
        <begin position="249"/>
        <end position="273"/>
    </location>
</feature>
<keyword evidence="3" id="KW-1185">Reference proteome</keyword>
<reference evidence="2" key="1">
    <citation type="journal article" date="2005" name="Int. J. Syst. Evol. Microbiol.">
        <title>Methanofollis formosanus sp. nov., isolated from a fish pond.</title>
        <authorList>
            <person name="Wu S.Y."/>
            <person name="Chen S.C."/>
            <person name="Lai M.C."/>
        </authorList>
    </citation>
    <scope>NUCLEOTIDE SEQUENCE</scope>
    <source>
        <strain evidence="2">ML15</strain>
    </source>
</reference>